<sequence length="181" mass="20389">MKKSNLVLIIAVVLLAFFFFAFQKIMHDYIDKVDRSKVNLAIKEEVRDVSAFKNIYNEEGAYIYFIQDSITQLKIKAPENLLPFLKVKISGDTLRIENAKEIRKRDSVQIFIHNSVLDGVVMHSGTTFETLGQVSGKDLNLLFSNKSYGALDLSYESVKSKAKSGAKVNIKGNSNQVDFSN</sequence>
<evidence type="ECO:0000313" key="2">
    <source>
        <dbReference type="EMBL" id="SHJ54817.1"/>
    </source>
</evidence>
<proteinExistence type="predicted"/>
<dbReference type="Pfam" id="PF10988">
    <property type="entry name" value="DUF2807"/>
    <property type="match status" value="1"/>
</dbReference>
<dbReference type="Proteomes" id="UP000184432">
    <property type="component" value="Unassembled WGS sequence"/>
</dbReference>
<protein>
    <recommendedName>
        <fullName evidence="1">Putative auto-transporter adhesin head GIN domain-containing protein</fullName>
    </recommendedName>
</protein>
<keyword evidence="3" id="KW-1185">Reference proteome</keyword>
<dbReference type="OrthoDB" id="1160603at2"/>
<dbReference type="EMBL" id="FQYP01000010">
    <property type="protein sequence ID" value="SHJ54817.1"/>
    <property type="molecule type" value="Genomic_DNA"/>
</dbReference>
<feature type="domain" description="Putative auto-transporter adhesin head GIN" evidence="1">
    <location>
        <begin position="52"/>
        <end position="179"/>
    </location>
</feature>
<gene>
    <name evidence="2" type="ORF">SAMN04488508_110112</name>
</gene>
<dbReference type="InterPro" id="IPR021255">
    <property type="entry name" value="DUF2807"/>
</dbReference>
<accession>A0A1M6K7F4</accession>
<dbReference type="STRING" id="570521.SAMN04488508_110112"/>
<dbReference type="RefSeq" id="WP_073320580.1">
    <property type="nucleotide sequence ID" value="NZ_FQYP01000010.1"/>
</dbReference>
<name>A0A1M6K7F4_9FLAO</name>
<dbReference type="AlphaFoldDB" id="A0A1M6K7F4"/>
<reference evidence="3" key="1">
    <citation type="submission" date="2016-11" db="EMBL/GenBank/DDBJ databases">
        <authorList>
            <person name="Varghese N."/>
            <person name="Submissions S."/>
        </authorList>
    </citation>
    <scope>NUCLEOTIDE SEQUENCE [LARGE SCALE GENOMIC DNA]</scope>
    <source>
        <strain evidence="3">DSM 22623</strain>
    </source>
</reference>
<organism evidence="2 3">
    <name type="scientific">Aquimarina spongiae</name>
    <dbReference type="NCBI Taxonomy" id="570521"/>
    <lineage>
        <taxon>Bacteria</taxon>
        <taxon>Pseudomonadati</taxon>
        <taxon>Bacteroidota</taxon>
        <taxon>Flavobacteriia</taxon>
        <taxon>Flavobacteriales</taxon>
        <taxon>Flavobacteriaceae</taxon>
        <taxon>Aquimarina</taxon>
    </lineage>
</organism>
<dbReference type="Gene3D" id="2.160.20.120">
    <property type="match status" value="1"/>
</dbReference>
<evidence type="ECO:0000313" key="3">
    <source>
        <dbReference type="Proteomes" id="UP000184432"/>
    </source>
</evidence>
<evidence type="ECO:0000259" key="1">
    <source>
        <dbReference type="Pfam" id="PF10988"/>
    </source>
</evidence>